<dbReference type="RefSeq" id="WP_196199819.1">
    <property type="nucleotide sequence ID" value="NZ_JADPUN010000059.1"/>
</dbReference>
<comment type="caution">
    <text evidence="2">The sequence shown here is derived from an EMBL/GenBank/DDBJ whole genome shotgun (WGS) entry which is preliminary data.</text>
</comment>
<organism evidence="2 3">
    <name type="scientific">Plantactinospora alkalitolerans</name>
    <dbReference type="NCBI Taxonomy" id="2789879"/>
    <lineage>
        <taxon>Bacteria</taxon>
        <taxon>Bacillati</taxon>
        <taxon>Actinomycetota</taxon>
        <taxon>Actinomycetes</taxon>
        <taxon>Micromonosporales</taxon>
        <taxon>Micromonosporaceae</taxon>
        <taxon>Plantactinospora</taxon>
    </lineage>
</organism>
<name>A0ABS0GPP3_9ACTN</name>
<feature type="compositionally biased region" description="Polar residues" evidence="1">
    <location>
        <begin position="21"/>
        <end position="40"/>
    </location>
</feature>
<accession>A0ABS0GPP3</accession>
<gene>
    <name evidence="2" type="ORF">I0C86_03995</name>
</gene>
<evidence type="ECO:0000313" key="2">
    <source>
        <dbReference type="EMBL" id="MBF9128158.1"/>
    </source>
</evidence>
<feature type="region of interest" description="Disordered" evidence="1">
    <location>
        <begin position="1"/>
        <end position="67"/>
    </location>
</feature>
<protein>
    <submittedName>
        <fullName evidence="2">Uncharacterized protein</fullName>
    </submittedName>
</protein>
<feature type="compositionally biased region" description="Basic and acidic residues" evidence="1">
    <location>
        <begin position="1"/>
        <end position="20"/>
    </location>
</feature>
<dbReference type="EMBL" id="JADPUN010000059">
    <property type="protein sequence ID" value="MBF9128158.1"/>
    <property type="molecule type" value="Genomic_DNA"/>
</dbReference>
<proteinExistence type="predicted"/>
<evidence type="ECO:0000256" key="1">
    <source>
        <dbReference type="SAM" id="MobiDB-lite"/>
    </source>
</evidence>
<keyword evidence="3" id="KW-1185">Reference proteome</keyword>
<dbReference type="Proteomes" id="UP000638560">
    <property type="component" value="Unassembled WGS sequence"/>
</dbReference>
<evidence type="ECO:0000313" key="3">
    <source>
        <dbReference type="Proteomes" id="UP000638560"/>
    </source>
</evidence>
<sequence>MRTGPDRDWLADNIGRDEQRQTLTENSDSQVTDEQASGNQIEVDAEAVSDQAEGSASPPAGNASGGLGSFDGFEVGLQEEVAPHDVVNDATVSIRQDILQNQGTVVGVLHQTVRRMMDSHDLPPDYVQRVVSLFAAPVHIGDAVGKLRDHRVVVLVGEPESGRHSAAVWLLNNQGGLELREVRRDPGDGFVPENLVSRRPTGWILDLRGRTDDISGNFGRTLATSSESLETARSYLVVVIRRDLWRQTGAGGEHLKVELGLPGAVAVVERRLQYGHPPLPLHDVQKWTQFPEIRNRITDLGPPDAVEWAEAIRYEHLAPATFDGDVTEDDIFRSKVKNVIDSQNNWRSELLRWHRQNRDSRQRNFLLTAALLEGSSAPSIFIGAEQLAFALGEGETSSPGQTGPGLLELLDDVQADLTKSETISYRRIGFADAVLDYFWLDRIHLRDRFMDWATRLPVDQQGLAAQNTAERVGQYLLRWGINQDDLTLIEGTISIWSRHNHIYNAAVALMTAAALDTSLGSKMRIKMLSWAKSESAEDLPVKSVVANVCGGPIGLIYPKLMLYRLGYLAKTADSQLRGEVGAATASLWAHVELRERIRVGITKWLDSSNDLERAAGRRMFLALACLSDSQSGLPSLLSQAGQNVVDALPRDRAFLVRGWRALLNQRHVEAEVGEAFTLFLETALSYPQCQAFLLNVFVEALHDPVDGRFHATRRVALDNLAFRWQPSSPDNRFSHRHALRDDLIMLASSFDPLLPSPSSPDLQAGQWDG</sequence>
<reference evidence="2 3" key="1">
    <citation type="submission" date="2020-11" db="EMBL/GenBank/DDBJ databases">
        <title>A novel isolate from a Black sea contaminated sediment with potential to produce alkanes: Plantactinospora alkalitolerans sp. nov.</title>
        <authorList>
            <person name="Carro L."/>
            <person name="Veyisoglu A."/>
            <person name="Guven K."/>
            <person name="Schumann P."/>
            <person name="Klenk H.-P."/>
            <person name="Sahin N."/>
        </authorList>
    </citation>
    <scope>NUCLEOTIDE SEQUENCE [LARGE SCALE GENOMIC DNA]</scope>
    <source>
        <strain evidence="2 3">S1510</strain>
    </source>
</reference>